<name>A0A8X6VNR4_TRICX</name>
<dbReference type="AlphaFoldDB" id="A0A8X6VNR4"/>
<evidence type="ECO:0000313" key="3">
    <source>
        <dbReference type="Proteomes" id="UP000887159"/>
    </source>
</evidence>
<accession>A0A8X6VNR4</accession>
<dbReference type="Proteomes" id="UP000887159">
    <property type="component" value="Unassembled WGS sequence"/>
</dbReference>
<organism evidence="2 3">
    <name type="scientific">Trichonephila clavipes</name>
    <name type="common">Golden silk orbweaver</name>
    <name type="synonym">Nephila clavipes</name>
    <dbReference type="NCBI Taxonomy" id="2585209"/>
    <lineage>
        <taxon>Eukaryota</taxon>
        <taxon>Metazoa</taxon>
        <taxon>Ecdysozoa</taxon>
        <taxon>Arthropoda</taxon>
        <taxon>Chelicerata</taxon>
        <taxon>Arachnida</taxon>
        <taxon>Araneae</taxon>
        <taxon>Araneomorphae</taxon>
        <taxon>Entelegynae</taxon>
        <taxon>Araneoidea</taxon>
        <taxon>Nephilidae</taxon>
        <taxon>Trichonephila</taxon>
    </lineage>
</organism>
<evidence type="ECO:0000256" key="1">
    <source>
        <dbReference type="SAM" id="MobiDB-lite"/>
    </source>
</evidence>
<proteinExistence type="predicted"/>
<comment type="caution">
    <text evidence="2">The sequence shown here is derived from an EMBL/GenBank/DDBJ whole genome shotgun (WGS) entry which is preliminary data.</text>
</comment>
<sequence>MKVVAERSSINRTHHKNNSKWSDRNKMGLPRVLTNVREPVKVSQKSTTKRNGGAGLEPLFWPSSNPVTYYRRKKIFHALTACRGD</sequence>
<keyword evidence="3" id="KW-1185">Reference proteome</keyword>
<protein>
    <submittedName>
        <fullName evidence="2">Uncharacterized protein</fullName>
    </submittedName>
</protein>
<gene>
    <name evidence="2" type="ORF">TNCV_1570891</name>
</gene>
<dbReference type="EMBL" id="BMAU01021334">
    <property type="protein sequence ID" value="GFY15278.1"/>
    <property type="molecule type" value="Genomic_DNA"/>
</dbReference>
<feature type="region of interest" description="Disordered" evidence="1">
    <location>
        <begin position="1"/>
        <end position="31"/>
    </location>
</feature>
<reference evidence="2" key="1">
    <citation type="submission" date="2020-08" db="EMBL/GenBank/DDBJ databases">
        <title>Multicomponent nature underlies the extraordinary mechanical properties of spider dragline silk.</title>
        <authorList>
            <person name="Kono N."/>
            <person name="Nakamura H."/>
            <person name="Mori M."/>
            <person name="Yoshida Y."/>
            <person name="Ohtoshi R."/>
            <person name="Malay A.D."/>
            <person name="Moran D.A.P."/>
            <person name="Tomita M."/>
            <person name="Numata K."/>
            <person name="Arakawa K."/>
        </authorList>
    </citation>
    <scope>NUCLEOTIDE SEQUENCE</scope>
</reference>
<evidence type="ECO:0000313" key="2">
    <source>
        <dbReference type="EMBL" id="GFY15278.1"/>
    </source>
</evidence>